<evidence type="ECO:0000313" key="3">
    <source>
        <dbReference type="Proteomes" id="UP000502041"/>
    </source>
</evidence>
<feature type="region of interest" description="Disordered" evidence="1">
    <location>
        <begin position="27"/>
        <end position="47"/>
    </location>
</feature>
<reference evidence="2 3" key="1">
    <citation type="submission" date="2020-04" db="EMBL/GenBank/DDBJ databases">
        <title>Complete genome of a Psychrophilic, Marine, Gas Vacuolate Bacterium Polaromonas vacuolata KCTC 22033T.</title>
        <authorList>
            <person name="Hwang K."/>
            <person name="Kim K.M."/>
        </authorList>
    </citation>
    <scope>NUCLEOTIDE SEQUENCE [LARGE SCALE GENOMIC DNA]</scope>
    <source>
        <strain evidence="2 3">KCTC 22033</strain>
    </source>
</reference>
<gene>
    <name evidence="2" type="ORF">HC248_01303</name>
</gene>
<keyword evidence="3" id="KW-1185">Reference proteome</keyword>
<dbReference type="Proteomes" id="UP000502041">
    <property type="component" value="Chromosome"/>
</dbReference>
<evidence type="ECO:0000313" key="2">
    <source>
        <dbReference type="EMBL" id="QJC56019.1"/>
    </source>
</evidence>
<name>A0A6H2H819_9BURK</name>
<dbReference type="AlphaFoldDB" id="A0A6H2H819"/>
<proteinExistence type="predicted"/>
<accession>A0A6H2H819</accession>
<evidence type="ECO:0000256" key="1">
    <source>
        <dbReference type="SAM" id="MobiDB-lite"/>
    </source>
</evidence>
<organism evidence="2 3">
    <name type="scientific">Polaromonas vacuolata</name>
    <dbReference type="NCBI Taxonomy" id="37448"/>
    <lineage>
        <taxon>Bacteria</taxon>
        <taxon>Pseudomonadati</taxon>
        <taxon>Pseudomonadota</taxon>
        <taxon>Betaproteobacteria</taxon>
        <taxon>Burkholderiales</taxon>
        <taxon>Comamonadaceae</taxon>
        <taxon>Polaromonas</taxon>
    </lineage>
</organism>
<dbReference type="KEGG" id="pvac:HC248_01303"/>
<sequence>MADPLDAAGGGANLFLVPNSLPASTSSESSLQVLESSLPQDDKHGLGNRVVFAGDGENREGTPDTDEIKNIDFLTNTTRALSLQEEGLRWKFKVDRSLDSSIDNKYDLVSSGSDSPSISVAIDIVNGWETNLHERLSALQPGAIFQIQNVAATFVSYNQRSQELKANASRSPLLEDRYIVVNLGASDTYSFRPNSGVNITFNG</sequence>
<protein>
    <submittedName>
        <fullName evidence="2">Uncharacterized protein</fullName>
    </submittedName>
</protein>
<dbReference type="EMBL" id="CP051461">
    <property type="protein sequence ID" value="QJC56019.1"/>
    <property type="molecule type" value="Genomic_DNA"/>
</dbReference>
<feature type="compositionally biased region" description="Low complexity" evidence="1">
    <location>
        <begin position="27"/>
        <end position="38"/>
    </location>
</feature>